<evidence type="ECO:0000313" key="4">
    <source>
        <dbReference type="Proteomes" id="UP000275267"/>
    </source>
</evidence>
<dbReference type="EMBL" id="PQIB02000008">
    <property type="protein sequence ID" value="RLN03895.1"/>
    <property type="molecule type" value="Genomic_DNA"/>
</dbReference>
<dbReference type="STRING" id="4540.A0A3L6RJK5"/>
<feature type="region of interest" description="Disordered" evidence="1">
    <location>
        <begin position="1"/>
        <end position="20"/>
    </location>
</feature>
<name>A0A3L6RJK5_PANMI</name>
<keyword evidence="4" id="KW-1185">Reference proteome</keyword>
<comment type="caution">
    <text evidence="3">The sequence shown here is derived from an EMBL/GenBank/DDBJ whole genome shotgun (WGS) entry which is preliminary data.</text>
</comment>
<dbReference type="GO" id="GO:0010073">
    <property type="term" value="P:meristem maintenance"/>
    <property type="evidence" value="ECO:0007669"/>
    <property type="project" value="InterPro"/>
</dbReference>
<evidence type="ECO:0000313" key="3">
    <source>
        <dbReference type="EMBL" id="RLN03895.1"/>
    </source>
</evidence>
<evidence type="ECO:0000256" key="1">
    <source>
        <dbReference type="SAM" id="MobiDB-lite"/>
    </source>
</evidence>
<accession>A0A3L6RJK5</accession>
<dbReference type="OrthoDB" id="784956at2759"/>
<dbReference type="PANTHER" id="PTHR46033">
    <property type="entry name" value="PROTEIN MAIN-LIKE 2"/>
    <property type="match status" value="1"/>
</dbReference>
<dbReference type="PANTHER" id="PTHR46033:SF82">
    <property type="entry name" value="AMINOTRANSFERASE-LIKE PLANT MOBILE DOMAIN-CONTAINING PROTEIN"/>
    <property type="match status" value="1"/>
</dbReference>
<dbReference type="Proteomes" id="UP000275267">
    <property type="component" value="Unassembled WGS sequence"/>
</dbReference>
<gene>
    <name evidence="3" type="ORF">C2845_PM13G22500</name>
</gene>
<dbReference type="AlphaFoldDB" id="A0A3L6RJK5"/>
<dbReference type="InterPro" id="IPR044824">
    <property type="entry name" value="MAIN-like"/>
</dbReference>
<organism evidence="3 4">
    <name type="scientific">Panicum miliaceum</name>
    <name type="common">Proso millet</name>
    <name type="synonym">Broomcorn millet</name>
    <dbReference type="NCBI Taxonomy" id="4540"/>
    <lineage>
        <taxon>Eukaryota</taxon>
        <taxon>Viridiplantae</taxon>
        <taxon>Streptophyta</taxon>
        <taxon>Embryophyta</taxon>
        <taxon>Tracheophyta</taxon>
        <taxon>Spermatophyta</taxon>
        <taxon>Magnoliopsida</taxon>
        <taxon>Liliopsida</taxon>
        <taxon>Poales</taxon>
        <taxon>Poaceae</taxon>
        <taxon>PACMAD clade</taxon>
        <taxon>Panicoideae</taxon>
        <taxon>Panicodae</taxon>
        <taxon>Paniceae</taxon>
        <taxon>Panicinae</taxon>
        <taxon>Panicum</taxon>
        <taxon>Panicum sect. Panicum</taxon>
    </lineage>
</organism>
<proteinExistence type="predicted"/>
<dbReference type="Pfam" id="PF10536">
    <property type="entry name" value="PMD"/>
    <property type="match status" value="1"/>
</dbReference>
<protein>
    <recommendedName>
        <fullName evidence="2">Aminotransferase-like plant mobile domain-containing protein</fullName>
    </recommendedName>
</protein>
<dbReference type="InterPro" id="IPR019557">
    <property type="entry name" value="AminoTfrase-like_pln_mobile"/>
</dbReference>
<feature type="domain" description="Aminotransferase-like plant mobile" evidence="2">
    <location>
        <begin position="18"/>
        <end position="129"/>
    </location>
</feature>
<evidence type="ECO:0000259" key="2">
    <source>
        <dbReference type="Pfam" id="PF10536"/>
    </source>
</evidence>
<sequence length="279" mass="31420">MLFGVHPPEPPEDTKDKKPTGVTSAWLAEHFGTPPEVDAQEGVVARFACAWLWQLVAGFLLPYSSGNTISWMWLKIIGQDWENIATFSWGSAALGWLYRQMCDACRRSGENANLGGCAYLLQLWMWSAFLLASRSGMLRGYVLYSLNRLPIFLFSLDNLKNLITSLFFPVIKVVPLYDQEPLATVGWLWSNIDTVHGNPGRRYVDYSNALDCLSAAHGFDPLEMVLPRSLRENLCEITCPMHRLTYLFFRVLASVLPPKSDEFLFTLKTNVSVIPCSAT</sequence>
<reference evidence="4" key="1">
    <citation type="journal article" date="2019" name="Nat. Commun.">
        <title>The genome of broomcorn millet.</title>
        <authorList>
            <person name="Zou C."/>
            <person name="Miki D."/>
            <person name="Li D."/>
            <person name="Tang Q."/>
            <person name="Xiao L."/>
            <person name="Rajput S."/>
            <person name="Deng P."/>
            <person name="Jia W."/>
            <person name="Huang R."/>
            <person name="Zhang M."/>
            <person name="Sun Y."/>
            <person name="Hu J."/>
            <person name="Fu X."/>
            <person name="Schnable P.S."/>
            <person name="Li F."/>
            <person name="Zhang H."/>
            <person name="Feng B."/>
            <person name="Zhu X."/>
            <person name="Liu R."/>
            <person name="Schnable J.C."/>
            <person name="Zhu J.-K."/>
            <person name="Zhang H."/>
        </authorList>
    </citation>
    <scope>NUCLEOTIDE SEQUENCE [LARGE SCALE GENOMIC DNA]</scope>
</reference>